<evidence type="ECO:0008006" key="5">
    <source>
        <dbReference type="Google" id="ProtNLM"/>
    </source>
</evidence>
<dbReference type="AlphaFoldDB" id="A0A1Y0ERE3"/>
<gene>
    <name evidence="3" type="ORF">CCO03_17010</name>
</gene>
<evidence type="ECO:0000256" key="1">
    <source>
        <dbReference type="SAM" id="Coils"/>
    </source>
</evidence>
<evidence type="ECO:0000313" key="3">
    <source>
        <dbReference type="EMBL" id="ARU06146.1"/>
    </source>
</evidence>
<feature type="coiled-coil region" evidence="1">
    <location>
        <begin position="445"/>
        <end position="472"/>
    </location>
</feature>
<feature type="coiled-coil region" evidence="1">
    <location>
        <begin position="647"/>
        <end position="690"/>
    </location>
</feature>
<sequence>MFEVRDEHRKTDPRERRDDLAELDEATREDERSGEASQGMDEATLARHRTLMDLMRYEGDRQAEERQQMQIDEDYQDHLQWRPEDAMVLMERGQAPLVYNQGRLTLDWVGGMEKRMRKDYKVLPRERDDEQAAEIKTKLIKYTDDVNDTVHHRSKAFKQAAVAGLSWLEEGLNPDPERELIYSGTEDWRNVLRDSHSRNLDYNVDARYLFRRKVVDADWALALLPHAAEVIRAEATDYGQHGDVDDEWYVGERLTSAAQTEWGTSLNSNMPFMQRSGMYEHSAPRTSVELIECWYKVPERVKVFTEGEFAGQIAQATNPLHAEMLASAQEAQRAIYYEAVKMRMRVMICTRNAPLLDMASPFKHQRFLLVPVWAYRRARDGMAYGIWRAMRDIQDDLNKRQSKALWSLSNNQIIVENGAVEDIEELRQEASRPDGILLVKNAGKRLEFRENLNDMSANLNMAQRDIQMMRDVGGVTNENLGQDTNATSGRAIGMKQDQGQLTTAELFDNLLLSIKHAGRLRLSHIEQFYSGPKVLRIVGEAQPIEWLEVNQIDPATGRVLNDITAREADFIVDTQDYRASLAQAAMEQVFDLLGKIATFAPQMVLSLLDLVVETVDVRGKDEWVARIRKLNGQRDPTKPLTPEEEQAQLQAAQAQQKQQQIADLTAEAALAKLQAEVAKIQADASRLSADEKLKFAQGVKANMETLFSAMQAGQVVVLNPTVAPVADELAASTGFQDMNGQPTPMPQPSPVDAAGLPADPALARGPSAATGAQRGIHTVTPADNQPPMI</sequence>
<feature type="compositionally biased region" description="Basic and acidic residues" evidence="2">
    <location>
        <begin position="1"/>
        <end position="34"/>
    </location>
</feature>
<keyword evidence="1" id="KW-0175">Coiled coil</keyword>
<name>A0A1Y0ERE3_9BURK</name>
<dbReference type="Pfam" id="PF16510">
    <property type="entry name" value="P22_portal"/>
    <property type="match status" value="1"/>
</dbReference>
<dbReference type="OrthoDB" id="8564969at2"/>
<keyword evidence="4" id="KW-1185">Reference proteome</keyword>
<dbReference type="RefSeq" id="WP_087283000.1">
    <property type="nucleotide sequence ID" value="NZ_CP021455.1"/>
</dbReference>
<dbReference type="Proteomes" id="UP000196138">
    <property type="component" value="Chromosome"/>
</dbReference>
<proteinExistence type="predicted"/>
<evidence type="ECO:0000256" key="2">
    <source>
        <dbReference type="SAM" id="MobiDB-lite"/>
    </source>
</evidence>
<reference evidence="3 4" key="1">
    <citation type="submission" date="2017-05" db="EMBL/GenBank/DDBJ databases">
        <authorList>
            <person name="Song R."/>
            <person name="Chenine A.L."/>
            <person name="Ruprecht R.M."/>
        </authorList>
    </citation>
    <scope>NUCLEOTIDE SEQUENCE [LARGE SCALE GENOMIC DNA]</scope>
    <source>
        <strain evidence="3 4">DSM 26136</strain>
    </source>
</reference>
<feature type="region of interest" description="Disordered" evidence="2">
    <location>
        <begin position="1"/>
        <end position="44"/>
    </location>
</feature>
<dbReference type="InterPro" id="IPR032427">
    <property type="entry name" value="P22_portal"/>
</dbReference>
<accession>A0A1Y0ERE3</accession>
<evidence type="ECO:0000313" key="4">
    <source>
        <dbReference type="Proteomes" id="UP000196138"/>
    </source>
</evidence>
<dbReference type="EMBL" id="CP021455">
    <property type="protein sequence ID" value="ARU06146.1"/>
    <property type="molecule type" value="Genomic_DNA"/>
</dbReference>
<dbReference type="KEGG" id="cser:CCO03_17010"/>
<organism evidence="3 4">
    <name type="scientific">Comamonas serinivorans</name>
    <dbReference type="NCBI Taxonomy" id="1082851"/>
    <lineage>
        <taxon>Bacteria</taxon>
        <taxon>Pseudomonadati</taxon>
        <taxon>Pseudomonadota</taxon>
        <taxon>Betaproteobacteria</taxon>
        <taxon>Burkholderiales</taxon>
        <taxon>Comamonadaceae</taxon>
        <taxon>Comamonas</taxon>
    </lineage>
</organism>
<protein>
    <recommendedName>
        <fullName evidence="5">Portal protein</fullName>
    </recommendedName>
</protein>
<feature type="region of interest" description="Disordered" evidence="2">
    <location>
        <begin position="766"/>
        <end position="789"/>
    </location>
</feature>